<name>A0ABX0X7J5_9BACT</name>
<keyword evidence="2" id="KW-1185">Reference proteome</keyword>
<evidence type="ECO:0000313" key="1">
    <source>
        <dbReference type="EMBL" id="NJC24797.1"/>
    </source>
</evidence>
<dbReference type="RefSeq" id="WP_168035605.1">
    <property type="nucleotide sequence ID" value="NZ_JAATJH010000001.1"/>
</dbReference>
<protein>
    <submittedName>
        <fullName evidence="1">Head-tail adaptor</fullName>
    </submittedName>
</protein>
<organism evidence="1 2">
    <name type="scientific">Neolewinella antarctica</name>
    <dbReference type="NCBI Taxonomy" id="442734"/>
    <lineage>
        <taxon>Bacteria</taxon>
        <taxon>Pseudomonadati</taxon>
        <taxon>Bacteroidota</taxon>
        <taxon>Saprospiria</taxon>
        <taxon>Saprospirales</taxon>
        <taxon>Lewinellaceae</taxon>
        <taxon>Neolewinella</taxon>
    </lineage>
</organism>
<proteinExistence type="predicted"/>
<dbReference type="Proteomes" id="UP000770785">
    <property type="component" value="Unassembled WGS sequence"/>
</dbReference>
<dbReference type="InterPro" id="IPR008767">
    <property type="entry name" value="Phage_SPP1_head-tail_adaptor"/>
</dbReference>
<dbReference type="InterPro" id="IPR038666">
    <property type="entry name" value="SSP1_head-tail_sf"/>
</dbReference>
<accession>A0ABX0X7J5</accession>
<comment type="caution">
    <text evidence="1">The sequence shown here is derived from an EMBL/GenBank/DDBJ whole genome shotgun (WGS) entry which is preliminary data.</text>
</comment>
<sequence length="116" mass="13127">MADLIGQMRSRITIQRPTTARGQVGGSTKTWNDLETGVYAAPEFRSVGSDEKQKGDRVYTRATLLLTIRRENRELSTTDRVVFDRRVYDILSVSPTGDRLELLKLECLAIGEQTHE</sequence>
<dbReference type="Gene3D" id="2.40.10.270">
    <property type="entry name" value="Bacteriophage SPP1 head-tail adaptor protein"/>
    <property type="match status" value="1"/>
</dbReference>
<dbReference type="EMBL" id="JAATJH010000001">
    <property type="protein sequence ID" value="NJC24797.1"/>
    <property type="molecule type" value="Genomic_DNA"/>
</dbReference>
<reference evidence="1 2" key="1">
    <citation type="submission" date="2020-03" db="EMBL/GenBank/DDBJ databases">
        <title>Genomic Encyclopedia of Type Strains, Phase IV (KMG-IV): sequencing the most valuable type-strain genomes for metagenomic binning, comparative biology and taxonomic classification.</title>
        <authorList>
            <person name="Goeker M."/>
        </authorList>
    </citation>
    <scope>NUCLEOTIDE SEQUENCE [LARGE SCALE GENOMIC DNA]</scope>
    <source>
        <strain evidence="1 2">DSM 105096</strain>
    </source>
</reference>
<dbReference type="Pfam" id="PF05521">
    <property type="entry name" value="Phage_HCP"/>
    <property type="match status" value="1"/>
</dbReference>
<evidence type="ECO:0000313" key="2">
    <source>
        <dbReference type="Proteomes" id="UP000770785"/>
    </source>
</evidence>
<gene>
    <name evidence="1" type="ORF">GGR27_000278</name>
</gene>